<dbReference type="EMBL" id="CH445330">
    <property type="protein sequence ID" value="EDP89896.1"/>
    <property type="molecule type" value="Genomic_DNA"/>
</dbReference>
<sequence length="34" mass="3930">MLWCISITSSYNNSQALLFTRQLAAQSQINHLYL</sequence>
<gene>
    <name evidence="1" type="ORF">SNOG_20040</name>
</gene>
<protein>
    <submittedName>
        <fullName evidence="1">Uncharacterized protein</fullName>
    </submittedName>
</protein>
<reference evidence="2" key="1">
    <citation type="journal article" date="2007" name="Plant Cell">
        <title>Dothideomycete-plant interactions illuminated by genome sequencing and EST analysis of the wheat pathogen Stagonospora nodorum.</title>
        <authorList>
            <person name="Hane J.K."/>
            <person name="Lowe R.G."/>
            <person name="Solomon P.S."/>
            <person name="Tan K.C."/>
            <person name="Schoch C.L."/>
            <person name="Spatafora J.W."/>
            <person name="Crous P.W."/>
            <person name="Kodira C."/>
            <person name="Birren B.W."/>
            <person name="Galagan J.E."/>
            <person name="Torriani S.F."/>
            <person name="McDonald B.A."/>
            <person name="Oliver R.P."/>
        </authorList>
    </citation>
    <scope>NUCLEOTIDE SEQUENCE [LARGE SCALE GENOMIC DNA]</scope>
    <source>
        <strain evidence="2">SN15 / ATCC MYA-4574 / FGSC 10173</strain>
    </source>
</reference>
<dbReference type="GeneID" id="5971619"/>
<dbReference type="AlphaFoldDB" id="A9JX38"/>
<evidence type="ECO:0000313" key="2">
    <source>
        <dbReference type="Proteomes" id="UP000001055"/>
    </source>
</evidence>
<dbReference type="InParanoid" id="A9JX38"/>
<accession>A9JX38</accession>
<evidence type="ECO:0000313" key="1">
    <source>
        <dbReference type="EMBL" id="EDP89896.1"/>
    </source>
</evidence>
<organism evidence="1 2">
    <name type="scientific">Phaeosphaeria nodorum (strain SN15 / ATCC MYA-4574 / FGSC 10173)</name>
    <name type="common">Glume blotch fungus</name>
    <name type="synonym">Parastagonospora nodorum</name>
    <dbReference type="NCBI Taxonomy" id="321614"/>
    <lineage>
        <taxon>Eukaryota</taxon>
        <taxon>Fungi</taxon>
        <taxon>Dikarya</taxon>
        <taxon>Ascomycota</taxon>
        <taxon>Pezizomycotina</taxon>
        <taxon>Dothideomycetes</taxon>
        <taxon>Pleosporomycetidae</taxon>
        <taxon>Pleosporales</taxon>
        <taxon>Pleosporineae</taxon>
        <taxon>Phaeosphaeriaceae</taxon>
        <taxon>Parastagonospora</taxon>
    </lineage>
</organism>
<proteinExistence type="predicted"/>
<name>A9JX38_PHANO</name>
<dbReference type="Proteomes" id="UP000001055">
    <property type="component" value="Unassembled WGS sequence"/>
</dbReference>
<dbReference type="KEGG" id="pno:SNOG_20040"/>
<dbReference type="RefSeq" id="XP_001794751.1">
    <property type="nucleotide sequence ID" value="XM_001794699.1"/>
</dbReference>